<feature type="transmembrane region" description="Helical" evidence="1">
    <location>
        <begin position="26"/>
        <end position="47"/>
    </location>
</feature>
<evidence type="ECO:0000313" key="3">
    <source>
        <dbReference type="Proteomes" id="UP000274822"/>
    </source>
</evidence>
<comment type="caution">
    <text evidence="2">The sequence shown here is derived from an EMBL/GenBank/DDBJ whole genome shotgun (WGS) entry which is preliminary data.</text>
</comment>
<feature type="transmembrane region" description="Helical" evidence="1">
    <location>
        <begin position="273"/>
        <end position="299"/>
    </location>
</feature>
<proteinExistence type="predicted"/>
<evidence type="ECO:0000256" key="1">
    <source>
        <dbReference type="SAM" id="Phobius"/>
    </source>
</evidence>
<dbReference type="Proteomes" id="UP000274822">
    <property type="component" value="Unassembled WGS sequence"/>
</dbReference>
<organism evidence="2 3">
    <name type="scientific">Jimgerdemannia flammicorona</name>
    <dbReference type="NCBI Taxonomy" id="994334"/>
    <lineage>
        <taxon>Eukaryota</taxon>
        <taxon>Fungi</taxon>
        <taxon>Fungi incertae sedis</taxon>
        <taxon>Mucoromycota</taxon>
        <taxon>Mucoromycotina</taxon>
        <taxon>Endogonomycetes</taxon>
        <taxon>Endogonales</taxon>
        <taxon>Endogonaceae</taxon>
        <taxon>Jimgerdemannia</taxon>
    </lineage>
</organism>
<protein>
    <submittedName>
        <fullName evidence="2">Uncharacterized protein</fullName>
    </submittedName>
</protein>
<evidence type="ECO:0000313" key="2">
    <source>
        <dbReference type="EMBL" id="RUS33861.1"/>
    </source>
</evidence>
<keyword evidence="1" id="KW-1133">Transmembrane helix</keyword>
<accession>A0A433QVL5</accession>
<gene>
    <name evidence="2" type="ORF">BC938DRAFT_483440</name>
</gene>
<dbReference type="EMBL" id="RBNJ01000869">
    <property type="protein sequence ID" value="RUS33861.1"/>
    <property type="molecule type" value="Genomic_DNA"/>
</dbReference>
<reference evidence="2 3" key="1">
    <citation type="journal article" date="2018" name="New Phytol.">
        <title>Phylogenomics of Endogonaceae and evolution of mycorrhizas within Mucoromycota.</title>
        <authorList>
            <person name="Chang Y."/>
            <person name="Desiro A."/>
            <person name="Na H."/>
            <person name="Sandor L."/>
            <person name="Lipzen A."/>
            <person name="Clum A."/>
            <person name="Barry K."/>
            <person name="Grigoriev I.V."/>
            <person name="Martin F.M."/>
            <person name="Stajich J.E."/>
            <person name="Smith M.E."/>
            <person name="Bonito G."/>
            <person name="Spatafora J.W."/>
        </authorList>
    </citation>
    <scope>NUCLEOTIDE SEQUENCE [LARGE SCALE GENOMIC DNA]</scope>
    <source>
        <strain evidence="2 3">AD002</strain>
    </source>
</reference>
<keyword evidence="1" id="KW-0472">Membrane</keyword>
<sequence length="398" mass="45300">MFSRVFDIVPLRFRKDARLEPQWYRYLRGSTAILALLSVTIYSCILIRDYQRGDTYMVPSRIDREHDPTYNGSVLIPGLFMVQFNGYGPMQNITSVCALMYPPSNENLTLNAQYKYFCNGVLKSTREDILGIPTFYYETLPSNPLYLSDTSCAYPSSQMPCPGLTMFMAMFYPTNATEESFINFAIVDGGYKPYTSDDNSLTYYASNNMHTAWAVRPGEGLQLRLQYTLYYPIQGDPYYEYTQQTTTIPIATNGSAIAFEADTVYINVNVERYALSLGTVIGLIGGLYSVVASVFANIFGMKVMTPWGILPKYVPFVRRHLKPLLEEQCNTPDVLEKTEVPLPGDIAHIGHHDHGQEIESLRSETNYLRARLRNLERVLEQFYLDKGLLEHLASDRMA</sequence>
<keyword evidence="3" id="KW-1185">Reference proteome</keyword>
<name>A0A433QVL5_9FUNG</name>
<keyword evidence="1" id="KW-0812">Transmembrane</keyword>
<dbReference type="AlphaFoldDB" id="A0A433QVL5"/>